<feature type="chain" id="PRO_5047053276" evidence="2">
    <location>
        <begin position="22"/>
        <end position="251"/>
    </location>
</feature>
<feature type="signal peptide" evidence="2">
    <location>
        <begin position="1"/>
        <end position="21"/>
    </location>
</feature>
<evidence type="ECO:0000259" key="3">
    <source>
        <dbReference type="Pfam" id="PF18962"/>
    </source>
</evidence>
<dbReference type="EMBL" id="JAGEVG010000016">
    <property type="protein sequence ID" value="MBO3099362.1"/>
    <property type="molecule type" value="Genomic_DNA"/>
</dbReference>
<comment type="caution">
    <text evidence="4">The sequence shown here is derived from an EMBL/GenBank/DDBJ whole genome shotgun (WGS) entry which is preliminary data.</text>
</comment>
<evidence type="ECO:0000313" key="5">
    <source>
        <dbReference type="Proteomes" id="UP000681315"/>
    </source>
</evidence>
<dbReference type="NCBIfam" id="TIGR04183">
    <property type="entry name" value="Por_Secre_tail"/>
    <property type="match status" value="1"/>
</dbReference>
<sequence>MRKITFIFTMAAMFAIFSSYSQDGNTINDPIDLDGSTTTPDLLNLGPATNSGLEPMCSTAPDIFFKHIISAGDNKFIFEIRTIAVAVSSTSSFQLLKATNGDLNTLQESYCANYNVESGVGGVSQGIIENVIQGDVYYLRVFKPTGLTDAQLRALADASTISMVSSYDSTLSFESPEQNAFKLIVKRNSIEFHNNVDYKNFSVYAIDGKQVMSQKTNESLKSIDISMLDRGIFILRVENDGASQAHKFVKN</sequence>
<name>A0ABS3SUI2_9FLAO</name>
<protein>
    <submittedName>
        <fullName evidence="4">T9SS type A sorting domain-containing protein</fullName>
    </submittedName>
</protein>
<dbReference type="InterPro" id="IPR026444">
    <property type="entry name" value="Secre_tail"/>
</dbReference>
<feature type="domain" description="Secretion system C-terminal sorting" evidence="3">
    <location>
        <begin position="190"/>
        <end position="249"/>
    </location>
</feature>
<dbReference type="Pfam" id="PF18962">
    <property type="entry name" value="Por_Secre_tail"/>
    <property type="match status" value="1"/>
</dbReference>
<organism evidence="4 5">
    <name type="scientific">Gelidibacter pelagius</name>
    <dbReference type="NCBI Taxonomy" id="2819985"/>
    <lineage>
        <taxon>Bacteria</taxon>
        <taxon>Pseudomonadati</taxon>
        <taxon>Bacteroidota</taxon>
        <taxon>Flavobacteriia</taxon>
        <taxon>Flavobacteriales</taxon>
        <taxon>Flavobacteriaceae</taxon>
        <taxon>Gelidibacter</taxon>
    </lineage>
</organism>
<dbReference type="Proteomes" id="UP000681315">
    <property type="component" value="Unassembled WGS sequence"/>
</dbReference>
<dbReference type="RefSeq" id="WP_208234477.1">
    <property type="nucleotide sequence ID" value="NZ_JAGEVG010000016.1"/>
</dbReference>
<evidence type="ECO:0000256" key="1">
    <source>
        <dbReference type="ARBA" id="ARBA00022729"/>
    </source>
</evidence>
<evidence type="ECO:0000256" key="2">
    <source>
        <dbReference type="SAM" id="SignalP"/>
    </source>
</evidence>
<proteinExistence type="predicted"/>
<gene>
    <name evidence="4" type="ORF">J4051_13860</name>
</gene>
<keyword evidence="5" id="KW-1185">Reference proteome</keyword>
<reference evidence="4 5" key="1">
    <citation type="submission" date="2021-03" db="EMBL/GenBank/DDBJ databases">
        <title>Gelidibacter sp. nov., isolated from costal sediment.</title>
        <authorList>
            <person name="Lun K.-Y."/>
        </authorList>
    </citation>
    <scope>NUCLEOTIDE SEQUENCE [LARGE SCALE GENOMIC DNA]</scope>
    <source>
        <strain evidence="4 5">DF109</strain>
    </source>
</reference>
<evidence type="ECO:0000313" key="4">
    <source>
        <dbReference type="EMBL" id="MBO3099362.1"/>
    </source>
</evidence>
<keyword evidence="1 2" id="KW-0732">Signal</keyword>
<accession>A0ABS3SUI2</accession>